<evidence type="ECO:0000256" key="4">
    <source>
        <dbReference type="ARBA" id="ARBA00023136"/>
    </source>
</evidence>
<keyword evidence="5" id="KW-0732">Signal</keyword>
<evidence type="ECO:0008006" key="8">
    <source>
        <dbReference type="Google" id="ProtNLM"/>
    </source>
</evidence>
<feature type="non-terminal residue" evidence="6">
    <location>
        <position position="94"/>
    </location>
</feature>
<dbReference type="SUPFAM" id="SSF81324">
    <property type="entry name" value="Voltage-gated potassium channels"/>
    <property type="match status" value="1"/>
</dbReference>
<dbReference type="OMA" id="GRWASHL"/>
<evidence type="ECO:0000256" key="2">
    <source>
        <dbReference type="ARBA" id="ARBA00022692"/>
    </source>
</evidence>
<keyword evidence="4" id="KW-0472">Membrane</keyword>
<dbReference type="Gene3D" id="1.10.287.70">
    <property type="match status" value="1"/>
</dbReference>
<dbReference type="PANTHER" id="PTHR11003:SF249">
    <property type="entry name" value="TWO PORE POTASSIUM CHANNEL PROTEIN SUP-9"/>
    <property type="match status" value="1"/>
</dbReference>
<dbReference type="eggNOG" id="KOG1418">
    <property type="taxonomic scope" value="Eukaryota"/>
</dbReference>
<feature type="chain" id="PRO_5002713385" description="Potassium channel domain-containing protein" evidence="5">
    <location>
        <begin position="22"/>
        <end position="94"/>
    </location>
</feature>
<dbReference type="EMBL" id="DS477598">
    <property type="protein sequence ID" value="EDO25925.1"/>
    <property type="molecule type" value="Genomic_DNA"/>
</dbReference>
<evidence type="ECO:0000313" key="7">
    <source>
        <dbReference type="Proteomes" id="UP000001593"/>
    </source>
</evidence>
<evidence type="ECO:0000313" key="6">
    <source>
        <dbReference type="EMBL" id="EDO25925.1"/>
    </source>
</evidence>
<dbReference type="GO" id="GO:0016020">
    <property type="term" value="C:membrane"/>
    <property type="evidence" value="ECO:0007669"/>
    <property type="project" value="UniProtKB-SubCell"/>
</dbReference>
<organism evidence="6 7">
    <name type="scientific">Nematostella vectensis</name>
    <name type="common">Starlet sea anemone</name>
    <dbReference type="NCBI Taxonomy" id="45351"/>
    <lineage>
        <taxon>Eukaryota</taxon>
        <taxon>Metazoa</taxon>
        <taxon>Cnidaria</taxon>
        <taxon>Anthozoa</taxon>
        <taxon>Hexacorallia</taxon>
        <taxon>Actiniaria</taxon>
        <taxon>Edwardsiidae</taxon>
        <taxon>Nematostella</taxon>
    </lineage>
</organism>
<dbReference type="InterPro" id="IPR003280">
    <property type="entry name" value="2pore_dom_K_chnl"/>
</dbReference>
<gene>
    <name evidence="6" type="ORF">NEMVEDRAFT_v1g9671</name>
</gene>
<dbReference type="PhylomeDB" id="A7TDC7"/>
<accession>A7TDC7</accession>
<protein>
    <recommendedName>
        <fullName evidence="8">Potassium channel domain-containing protein</fullName>
    </recommendedName>
</protein>
<evidence type="ECO:0000256" key="5">
    <source>
        <dbReference type="SAM" id="SignalP"/>
    </source>
</evidence>
<evidence type="ECO:0000256" key="1">
    <source>
        <dbReference type="ARBA" id="ARBA00004141"/>
    </source>
</evidence>
<proteinExistence type="predicted"/>
<evidence type="ECO:0000256" key="3">
    <source>
        <dbReference type="ARBA" id="ARBA00022989"/>
    </source>
</evidence>
<feature type="non-terminal residue" evidence="6">
    <location>
        <position position="1"/>
    </location>
</feature>
<keyword evidence="2" id="KW-0812">Transmembrane</keyword>
<dbReference type="PANTHER" id="PTHR11003">
    <property type="entry name" value="POTASSIUM CHANNEL, SUBFAMILY K"/>
    <property type="match status" value="1"/>
</dbReference>
<feature type="signal peptide" evidence="5">
    <location>
        <begin position="1"/>
        <end position="21"/>
    </location>
</feature>
<dbReference type="AlphaFoldDB" id="A7TDC7"/>
<keyword evidence="3" id="KW-1133">Transmembrane helix</keyword>
<reference evidence="6 7" key="1">
    <citation type="journal article" date="2007" name="Science">
        <title>Sea anemone genome reveals ancestral eumetazoan gene repertoire and genomic organization.</title>
        <authorList>
            <person name="Putnam N.H."/>
            <person name="Srivastava M."/>
            <person name="Hellsten U."/>
            <person name="Dirks B."/>
            <person name="Chapman J."/>
            <person name="Salamov A."/>
            <person name="Terry A."/>
            <person name="Shapiro H."/>
            <person name="Lindquist E."/>
            <person name="Kapitonov V.V."/>
            <person name="Jurka J."/>
            <person name="Genikhovich G."/>
            <person name="Grigoriev I.V."/>
            <person name="Lucas S.M."/>
            <person name="Steele R.E."/>
            <person name="Finnerty J.R."/>
            <person name="Technau U."/>
            <person name="Martindale M.Q."/>
            <person name="Rokhsar D.S."/>
        </authorList>
    </citation>
    <scope>NUCLEOTIDE SEQUENCE [LARGE SCALE GENOMIC DNA]</scope>
    <source>
        <strain evidence="7">CH2 X CH6</strain>
    </source>
</reference>
<dbReference type="InParanoid" id="A7TDC7"/>
<sequence>LIIVYIFYLAIGAAIFSSIEGPYERRVVKNLIAKRDRFLARNPCVTDFELEEFIKDIVVARDQGISPLRNVSVPSWEFGSAFFFAGTVITTIGK</sequence>
<name>A7TDC7_NEMVE</name>
<dbReference type="Proteomes" id="UP000001593">
    <property type="component" value="Unassembled WGS sequence"/>
</dbReference>
<dbReference type="GO" id="GO:0005267">
    <property type="term" value="F:potassium channel activity"/>
    <property type="evidence" value="ECO:0007669"/>
    <property type="project" value="InterPro"/>
</dbReference>
<comment type="subcellular location">
    <subcellularLocation>
        <location evidence="1">Membrane</location>
        <topology evidence="1">Multi-pass membrane protein</topology>
    </subcellularLocation>
</comment>
<dbReference type="KEGG" id="nve:5496242"/>
<dbReference type="HOGENOM" id="CLU_2392266_0_0_1"/>
<keyword evidence="7" id="KW-1185">Reference proteome</keyword>